<gene>
    <name evidence="9" type="ORF">SteCoe_5512</name>
</gene>
<keyword evidence="6" id="KW-0206">Cytoskeleton</keyword>
<organism evidence="9 10">
    <name type="scientific">Stentor coeruleus</name>
    <dbReference type="NCBI Taxonomy" id="5963"/>
    <lineage>
        <taxon>Eukaryota</taxon>
        <taxon>Sar</taxon>
        <taxon>Alveolata</taxon>
        <taxon>Ciliophora</taxon>
        <taxon>Postciliodesmatophora</taxon>
        <taxon>Heterotrichea</taxon>
        <taxon>Heterotrichida</taxon>
        <taxon>Stentoridae</taxon>
        <taxon>Stentor</taxon>
    </lineage>
</organism>
<evidence type="ECO:0000259" key="8">
    <source>
        <dbReference type="PROSITE" id="PS50222"/>
    </source>
</evidence>
<dbReference type="EMBL" id="MPUH01000073">
    <property type="protein sequence ID" value="OMJ91840.1"/>
    <property type="molecule type" value="Genomic_DNA"/>
</dbReference>
<keyword evidence="5" id="KW-0106">Calcium</keyword>
<dbReference type="FunFam" id="1.10.238.10:FF:000001">
    <property type="entry name" value="Calmodulin 1"/>
    <property type="match status" value="1"/>
</dbReference>
<evidence type="ECO:0000313" key="10">
    <source>
        <dbReference type="Proteomes" id="UP000187209"/>
    </source>
</evidence>
<reference evidence="9 10" key="1">
    <citation type="submission" date="2016-11" db="EMBL/GenBank/DDBJ databases">
        <title>The macronuclear genome of Stentor coeruleus: a giant cell with tiny introns.</title>
        <authorList>
            <person name="Slabodnick M."/>
            <person name="Ruby J.G."/>
            <person name="Reiff S.B."/>
            <person name="Swart E.C."/>
            <person name="Gosai S."/>
            <person name="Prabakaran S."/>
            <person name="Witkowska E."/>
            <person name="Larue G.E."/>
            <person name="Fisher S."/>
            <person name="Freeman R.M."/>
            <person name="Gunawardena J."/>
            <person name="Chu W."/>
            <person name="Stover N.A."/>
            <person name="Gregory B.D."/>
            <person name="Nowacki M."/>
            <person name="Derisi J."/>
            <person name="Roy S.W."/>
            <person name="Marshall W.F."/>
            <person name="Sood P."/>
        </authorList>
    </citation>
    <scope>NUCLEOTIDE SEQUENCE [LARGE SCALE GENOMIC DNA]</scope>
    <source>
        <strain evidence="9">WM001</strain>
    </source>
</reference>
<protein>
    <recommendedName>
        <fullName evidence="8">EF-hand domain-containing protein</fullName>
    </recommendedName>
</protein>
<dbReference type="InterPro" id="IPR011992">
    <property type="entry name" value="EF-hand-dom_pair"/>
</dbReference>
<dbReference type="SUPFAM" id="SSF47473">
    <property type="entry name" value="EF-hand"/>
    <property type="match status" value="1"/>
</dbReference>
<dbReference type="PROSITE" id="PS50222">
    <property type="entry name" value="EF_HAND_2"/>
    <property type="match status" value="3"/>
</dbReference>
<sequence>MEILPSEERQDCIDIFAFLDKNENNTIDLAELGTGLRGLGLNPSLGDVKKLMTKYDKDGTDNLVFEEFVGVYMQMLSSKGKDEEEIREQFRELDKNKDGKLSCEELRRMLVQGEEAFSEEEIKMVFDEFDKNCDGMIDIDEFLEALLGK</sequence>
<dbReference type="GO" id="GO:0016460">
    <property type="term" value="C:myosin II complex"/>
    <property type="evidence" value="ECO:0007669"/>
    <property type="project" value="TreeGrafter"/>
</dbReference>
<comment type="caution">
    <text evidence="9">The sequence shown here is derived from an EMBL/GenBank/DDBJ whole genome shotgun (WGS) entry which is preliminary data.</text>
</comment>
<name>A0A1R2CS85_9CILI</name>
<evidence type="ECO:0000256" key="4">
    <source>
        <dbReference type="ARBA" id="ARBA00022737"/>
    </source>
</evidence>
<evidence type="ECO:0000256" key="1">
    <source>
        <dbReference type="ARBA" id="ARBA00004245"/>
    </source>
</evidence>
<dbReference type="CDD" id="cd00051">
    <property type="entry name" value="EFh"/>
    <property type="match status" value="1"/>
</dbReference>
<keyword evidence="3" id="KW-0963">Cytoplasm</keyword>
<comment type="function">
    <text evidence="7">Plays a fundamental role in microtubule organizing center structure and function. Component of the infraciliary lattice (ICL) and the ciliary basal bodies.</text>
</comment>
<evidence type="ECO:0000256" key="6">
    <source>
        <dbReference type="ARBA" id="ARBA00023212"/>
    </source>
</evidence>
<dbReference type="PANTHER" id="PTHR23048:SF59">
    <property type="entry name" value="EF-HAND SUPERFAMILY PROTEIN"/>
    <property type="match status" value="1"/>
</dbReference>
<dbReference type="AlphaFoldDB" id="A0A1R2CS85"/>
<dbReference type="SMART" id="SM00054">
    <property type="entry name" value="EFh"/>
    <property type="match status" value="4"/>
</dbReference>
<dbReference type="Pfam" id="PF13499">
    <property type="entry name" value="EF-hand_7"/>
    <property type="match status" value="2"/>
</dbReference>
<dbReference type="InterPro" id="IPR002048">
    <property type="entry name" value="EF_hand_dom"/>
</dbReference>
<feature type="domain" description="EF-hand" evidence="8">
    <location>
        <begin position="7"/>
        <end position="42"/>
    </location>
</feature>
<keyword evidence="4" id="KW-0677">Repeat</keyword>
<evidence type="ECO:0000256" key="7">
    <source>
        <dbReference type="ARBA" id="ARBA00025692"/>
    </source>
</evidence>
<feature type="domain" description="EF-hand" evidence="8">
    <location>
        <begin position="117"/>
        <end position="149"/>
    </location>
</feature>
<evidence type="ECO:0000256" key="3">
    <source>
        <dbReference type="ARBA" id="ARBA00022490"/>
    </source>
</evidence>
<dbReference type="Proteomes" id="UP000187209">
    <property type="component" value="Unassembled WGS sequence"/>
</dbReference>
<dbReference type="InterPro" id="IPR018247">
    <property type="entry name" value="EF_Hand_1_Ca_BS"/>
</dbReference>
<dbReference type="PROSITE" id="PS00018">
    <property type="entry name" value="EF_HAND_1"/>
    <property type="match status" value="3"/>
</dbReference>
<feature type="domain" description="EF-hand" evidence="8">
    <location>
        <begin position="81"/>
        <end position="116"/>
    </location>
</feature>
<comment type="similarity">
    <text evidence="2">Belongs to the centrin family.</text>
</comment>
<dbReference type="Gene3D" id="1.10.238.10">
    <property type="entry name" value="EF-hand"/>
    <property type="match status" value="1"/>
</dbReference>
<comment type="subcellular location">
    <subcellularLocation>
        <location evidence="1">Cytoplasm</location>
        <location evidence="1">Cytoskeleton</location>
    </subcellularLocation>
</comment>
<proteinExistence type="inferred from homology"/>
<dbReference type="OrthoDB" id="26525at2759"/>
<evidence type="ECO:0000313" key="9">
    <source>
        <dbReference type="EMBL" id="OMJ91840.1"/>
    </source>
</evidence>
<dbReference type="GO" id="GO:0005509">
    <property type="term" value="F:calcium ion binding"/>
    <property type="evidence" value="ECO:0007669"/>
    <property type="project" value="InterPro"/>
</dbReference>
<evidence type="ECO:0000256" key="2">
    <source>
        <dbReference type="ARBA" id="ARBA00005253"/>
    </source>
</evidence>
<dbReference type="PANTHER" id="PTHR23048">
    <property type="entry name" value="MYOSIN LIGHT CHAIN 1, 3"/>
    <property type="match status" value="1"/>
</dbReference>
<keyword evidence="10" id="KW-1185">Reference proteome</keyword>
<dbReference type="InterPro" id="IPR050230">
    <property type="entry name" value="CALM/Myosin/TropC-like"/>
</dbReference>
<evidence type="ECO:0000256" key="5">
    <source>
        <dbReference type="ARBA" id="ARBA00022837"/>
    </source>
</evidence>
<accession>A0A1R2CS85</accession>